<gene>
    <name evidence="6" type="ORF">ACFSSA_07630</name>
</gene>
<dbReference type="Pfam" id="PF01923">
    <property type="entry name" value="Cob_adeno_trans"/>
    <property type="match status" value="1"/>
</dbReference>
<sequence length="174" mass="19351">MSIITQRGDDGQTDLMFGHRIAKTSLRFIALGTIDELNAAIGLARASDGEGKHTEILDRVQNLLFALMGQLACLPGDQQKYLEKGYSSVTEADLLWLTETAHHLEENGVKYTHWAVPGAEGSLARAHLDFARTVTRRAERYVLALHEDGGEVPSVVRIFLNRLSDLMWILARSH</sequence>
<dbReference type="NCBIfam" id="TIGR00636">
    <property type="entry name" value="PduO_Nterm"/>
    <property type="match status" value="1"/>
</dbReference>
<comment type="catalytic activity">
    <reaction evidence="4">
        <text>2 cob(II)yrinate a,c diamide + reduced [electron-transfer flavoprotein] + 2 ATP = 2 adenosylcob(III)yrinate a,c-diamide + 2 triphosphate + oxidized [electron-transfer flavoprotein] + 3 H(+)</text>
        <dbReference type="Rhea" id="RHEA:11528"/>
        <dbReference type="Rhea" id="RHEA-COMP:10685"/>
        <dbReference type="Rhea" id="RHEA-COMP:10686"/>
        <dbReference type="ChEBI" id="CHEBI:15378"/>
        <dbReference type="ChEBI" id="CHEBI:18036"/>
        <dbReference type="ChEBI" id="CHEBI:30616"/>
        <dbReference type="ChEBI" id="CHEBI:57692"/>
        <dbReference type="ChEBI" id="CHEBI:58307"/>
        <dbReference type="ChEBI" id="CHEBI:58503"/>
        <dbReference type="ChEBI" id="CHEBI:58537"/>
        <dbReference type="EC" id="2.5.1.17"/>
    </reaction>
</comment>
<reference evidence="7" key="1">
    <citation type="journal article" date="2019" name="Int. J. Syst. Evol. Microbiol.">
        <title>The Global Catalogue of Microorganisms (GCM) 10K type strain sequencing project: providing services to taxonomists for standard genome sequencing and annotation.</title>
        <authorList>
            <consortium name="The Broad Institute Genomics Platform"/>
            <consortium name="The Broad Institute Genome Sequencing Center for Infectious Disease"/>
            <person name="Wu L."/>
            <person name="Ma J."/>
        </authorList>
    </citation>
    <scope>NUCLEOTIDE SEQUENCE [LARGE SCALE GENOMIC DNA]</scope>
    <source>
        <strain evidence="7">CGMCC 4.7106</strain>
    </source>
</reference>
<comment type="catalytic activity">
    <reaction evidence="4">
        <text>2 cob(II)alamin + reduced [electron-transfer flavoprotein] + 2 ATP = 2 adenosylcob(III)alamin + 2 triphosphate + oxidized [electron-transfer flavoprotein] + 3 H(+)</text>
        <dbReference type="Rhea" id="RHEA:28671"/>
        <dbReference type="Rhea" id="RHEA-COMP:10685"/>
        <dbReference type="Rhea" id="RHEA-COMP:10686"/>
        <dbReference type="ChEBI" id="CHEBI:15378"/>
        <dbReference type="ChEBI" id="CHEBI:16304"/>
        <dbReference type="ChEBI" id="CHEBI:18036"/>
        <dbReference type="ChEBI" id="CHEBI:18408"/>
        <dbReference type="ChEBI" id="CHEBI:30616"/>
        <dbReference type="ChEBI" id="CHEBI:57692"/>
        <dbReference type="ChEBI" id="CHEBI:58307"/>
        <dbReference type="EC" id="2.5.1.17"/>
    </reaction>
</comment>
<dbReference type="GO" id="GO:0008817">
    <property type="term" value="F:corrinoid adenosyltransferase activity"/>
    <property type="evidence" value="ECO:0007669"/>
    <property type="project" value="UniProtKB-EC"/>
</dbReference>
<evidence type="ECO:0000256" key="4">
    <source>
        <dbReference type="RuleBase" id="RU366026"/>
    </source>
</evidence>
<accession>A0ABW5D704</accession>
<evidence type="ECO:0000313" key="6">
    <source>
        <dbReference type="EMBL" id="MFD2256541.1"/>
    </source>
</evidence>
<comment type="caution">
    <text evidence="6">The sequence shown here is derived from an EMBL/GenBank/DDBJ whole genome shotgun (WGS) entry which is preliminary data.</text>
</comment>
<comment type="similarity">
    <text evidence="4">Belongs to the Cob(I)alamin adenosyltransferase family.</text>
</comment>
<comment type="pathway">
    <text evidence="4">Cofactor biosynthesis; adenosylcobalamin biosynthesis; adenosylcobalamin from cob(II)yrinate a,c-diamide: step 2/7.</text>
</comment>
<keyword evidence="1 4" id="KW-0808">Transferase</keyword>
<evidence type="ECO:0000256" key="1">
    <source>
        <dbReference type="ARBA" id="ARBA00022679"/>
    </source>
</evidence>
<keyword evidence="4" id="KW-0169">Cobalamin biosynthesis</keyword>
<proteinExistence type="inferred from homology"/>
<dbReference type="PANTHER" id="PTHR12213">
    <property type="entry name" value="CORRINOID ADENOSYLTRANSFERASE"/>
    <property type="match status" value="1"/>
</dbReference>
<keyword evidence="7" id="KW-1185">Reference proteome</keyword>
<feature type="domain" description="Cobalamin adenosyltransferase-like" evidence="5">
    <location>
        <begin position="3"/>
        <end position="173"/>
    </location>
</feature>
<evidence type="ECO:0000259" key="5">
    <source>
        <dbReference type="Pfam" id="PF01923"/>
    </source>
</evidence>
<organism evidence="6 7">
    <name type="scientific">Luteolibacter algae</name>
    <dbReference type="NCBI Taxonomy" id="454151"/>
    <lineage>
        <taxon>Bacteria</taxon>
        <taxon>Pseudomonadati</taxon>
        <taxon>Verrucomicrobiota</taxon>
        <taxon>Verrucomicrobiia</taxon>
        <taxon>Verrucomicrobiales</taxon>
        <taxon>Verrucomicrobiaceae</taxon>
        <taxon>Luteolibacter</taxon>
    </lineage>
</organism>
<evidence type="ECO:0000256" key="2">
    <source>
        <dbReference type="ARBA" id="ARBA00022741"/>
    </source>
</evidence>
<dbReference type="RefSeq" id="WP_386819830.1">
    <property type="nucleotide sequence ID" value="NZ_JBHUIT010000008.1"/>
</dbReference>
<dbReference type="InterPro" id="IPR016030">
    <property type="entry name" value="CblAdoTrfase-like"/>
</dbReference>
<dbReference type="PANTHER" id="PTHR12213:SF0">
    <property type="entry name" value="CORRINOID ADENOSYLTRANSFERASE MMAB"/>
    <property type="match status" value="1"/>
</dbReference>
<dbReference type="InterPro" id="IPR036451">
    <property type="entry name" value="CblAdoTrfase-like_sf"/>
</dbReference>
<evidence type="ECO:0000256" key="3">
    <source>
        <dbReference type="ARBA" id="ARBA00022840"/>
    </source>
</evidence>
<dbReference type="InterPro" id="IPR029499">
    <property type="entry name" value="PduO-typ"/>
</dbReference>
<protein>
    <recommendedName>
        <fullName evidence="4">Corrinoid adenosyltransferase</fullName>
        <ecNumber evidence="4">2.5.1.17</ecNumber>
    </recommendedName>
    <alternativeName>
        <fullName evidence="4">Cob(II)alamin adenosyltransferase</fullName>
    </alternativeName>
    <alternativeName>
        <fullName evidence="4">Cob(II)yrinic acid a,c-diamide adenosyltransferase</fullName>
    </alternativeName>
    <alternativeName>
        <fullName evidence="4">Cobinamide/cobalamin adenosyltransferase</fullName>
    </alternativeName>
</protein>
<dbReference type="EC" id="2.5.1.17" evidence="4"/>
<name>A0ABW5D704_9BACT</name>
<dbReference type="Gene3D" id="1.20.1200.10">
    <property type="entry name" value="Cobalamin adenosyltransferase-like"/>
    <property type="match status" value="1"/>
</dbReference>
<dbReference type="SUPFAM" id="SSF89028">
    <property type="entry name" value="Cobalamin adenosyltransferase-like"/>
    <property type="match status" value="1"/>
</dbReference>
<keyword evidence="3 4" id="KW-0067">ATP-binding</keyword>
<keyword evidence="2 4" id="KW-0547">Nucleotide-binding</keyword>
<dbReference type="EMBL" id="JBHUIT010000008">
    <property type="protein sequence ID" value="MFD2256541.1"/>
    <property type="molecule type" value="Genomic_DNA"/>
</dbReference>
<dbReference type="Proteomes" id="UP001597375">
    <property type="component" value="Unassembled WGS sequence"/>
</dbReference>
<evidence type="ECO:0000313" key="7">
    <source>
        <dbReference type="Proteomes" id="UP001597375"/>
    </source>
</evidence>